<dbReference type="SUPFAM" id="SSF51735">
    <property type="entry name" value="NAD(P)-binding Rossmann-fold domains"/>
    <property type="match status" value="1"/>
</dbReference>
<keyword evidence="8" id="KW-1185">Reference proteome</keyword>
<evidence type="ECO:0000259" key="6">
    <source>
        <dbReference type="Pfam" id="PF14833"/>
    </source>
</evidence>
<dbReference type="InterPro" id="IPR013328">
    <property type="entry name" value="6PGD_dom2"/>
</dbReference>
<dbReference type="GeneID" id="71987666"/>
<dbReference type="OMA" id="IFSCIAN"/>
<evidence type="ECO:0000313" key="7">
    <source>
        <dbReference type="EMBL" id="UJO14832.1"/>
    </source>
</evidence>
<evidence type="ECO:0000259" key="5">
    <source>
        <dbReference type="Pfam" id="PF03446"/>
    </source>
</evidence>
<dbReference type="PIRSF" id="PIRSF000103">
    <property type="entry name" value="HIBADH"/>
    <property type="match status" value="1"/>
</dbReference>
<name>A0A9Q8LCE4_PASFU</name>
<dbReference type="InterPro" id="IPR015815">
    <property type="entry name" value="HIBADH-related"/>
</dbReference>
<dbReference type="InterPro" id="IPR051265">
    <property type="entry name" value="HIBADH-related_NP60_sf"/>
</dbReference>
<dbReference type="AlphaFoldDB" id="A0A9Q8LCE4"/>
<dbReference type="KEGG" id="ffu:CLAFUR5_07788"/>
<evidence type="ECO:0000256" key="2">
    <source>
        <dbReference type="ARBA" id="ARBA00023002"/>
    </source>
</evidence>
<evidence type="ECO:0000256" key="3">
    <source>
        <dbReference type="ARBA" id="ARBA00023027"/>
    </source>
</evidence>
<protein>
    <submittedName>
        <fullName evidence="7">Uncharacterized protein</fullName>
    </submittedName>
</protein>
<dbReference type="Gene3D" id="1.10.1040.10">
    <property type="entry name" value="N-(1-d-carboxylethyl)-l-norvaline Dehydrogenase, domain 2"/>
    <property type="match status" value="1"/>
</dbReference>
<comment type="similarity">
    <text evidence="1">Belongs to the HIBADH-related family. NP60 subfamily.</text>
</comment>
<dbReference type="Gene3D" id="3.40.50.720">
    <property type="entry name" value="NAD(P)-binding Rossmann-like Domain"/>
    <property type="match status" value="1"/>
</dbReference>
<feature type="domain" description="3-hydroxyisobutyrate dehydrogenase-like NAD-binding" evidence="6">
    <location>
        <begin position="177"/>
        <end position="296"/>
    </location>
</feature>
<dbReference type="InterPro" id="IPR006115">
    <property type="entry name" value="6PGDH_NADP-bd"/>
</dbReference>
<dbReference type="RefSeq" id="XP_047759198.1">
    <property type="nucleotide sequence ID" value="XM_047906936.1"/>
</dbReference>
<evidence type="ECO:0000256" key="1">
    <source>
        <dbReference type="ARBA" id="ARBA00007598"/>
    </source>
</evidence>
<reference evidence="7" key="1">
    <citation type="submission" date="2021-12" db="EMBL/GenBank/DDBJ databases">
        <authorList>
            <person name="Zaccaron A."/>
            <person name="Stergiopoulos I."/>
        </authorList>
    </citation>
    <scope>NUCLEOTIDE SEQUENCE</scope>
    <source>
        <strain evidence="7">Race5_Kim</strain>
    </source>
</reference>
<dbReference type="EMBL" id="CP090165">
    <property type="protein sequence ID" value="UJO14832.1"/>
    <property type="molecule type" value="Genomic_DNA"/>
</dbReference>
<dbReference type="GO" id="GO:0050661">
    <property type="term" value="F:NADP binding"/>
    <property type="evidence" value="ECO:0007669"/>
    <property type="project" value="InterPro"/>
</dbReference>
<feature type="active site" evidence="4">
    <location>
        <position position="183"/>
    </location>
</feature>
<dbReference type="PANTHER" id="PTHR43580">
    <property type="entry name" value="OXIDOREDUCTASE GLYR1-RELATED"/>
    <property type="match status" value="1"/>
</dbReference>
<sequence length="313" mass="33518">MTEQAPRIAWIGLGHMGRGMVKNLVEKGTYTSPILIYNRTPSRTEKLVSTLPSDKAKAIHSISDAVKGADIIFTCVSNDAAISETITSALKVPEAKGKLFVDCSTVHPDCTDNLATQIQTASAHFVACPVFGAPAMADSGSLVCVLAGPKAAVDRVLPYCKGVMGRAEINYTNQPHGSATRLKIIGNTFILQMVEALSEGHVLAEKSGLGTENLHAFIETMFPGPYTAYSKRMMEGDYWNREEPLFQAGLARKDAGHALSLAREAGVRMKAVEVADGHLERVVEHAGDKGDIAGIYGAVREEGGLEFENEVGM</sequence>
<dbReference type="GO" id="GO:0051287">
    <property type="term" value="F:NAD binding"/>
    <property type="evidence" value="ECO:0007669"/>
    <property type="project" value="InterPro"/>
</dbReference>
<evidence type="ECO:0000313" key="8">
    <source>
        <dbReference type="Proteomes" id="UP000756132"/>
    </source>
</evidence>
<dbReference type="InterPro" id="IPR036291">
    <property type="entry name" value="NAD(P)-bd_dom_sf"/>
</dbReference>
<dbReference type="InterPro" id="IPR008927">
    <property type="entry name" value="6-PGluconate_DH-like_C_sf"/>
</dbReference>
<dbReference type="InterPro" id="IPR029154">
    <property type="entry name" value="HIBADH-like_NADP-bd"/>
</dbReference>
<dbReference type="Pfam" id="PF03446">
    <property type="entry name" value="NAD_binding_2"/>
    <property type="match status" value="1"/>
</dbReference>
<evidence type="ECO:0000256" key="4">
    <source>
        <dbReference type="PIRSR" id="PIRSR000103-1"/>
    </source>
</evidence>
<proteinExistence type="inferred from homology"/>
<dbReference type="SUPFAM" id="SSF48179">
    <property type="entry name" value="6-phosphogluconate dehydrogenase C-terminal domain-like"/>
    <property type="match status" value="1"/>
</dbReference>
<reference evidence="7" key="2">
    <citation type="journal article" date="2022" name="Microb. Genom.">
        <title>A chromosome-scale genome assembly of the tomato pathogen Cladosporium fulvum reveals a compartmentalized genome architecture and the presence of a dispensable chromosome.</title>
        <authorList>
            <person name="Zaccaron A.Z."/>
            <person name="Chen L.H."/>
            <person name="Samaras A."/>
            <person name="Stergiopoulos I."/>
        </authorList>
    </citation>
    <scope>NUCLEOTIDE SEQUENCE</scope>
    <source>
        <strain evidence="7">Race5_Kim</strain>
    </source>
</reference>
<keyword evidence="3" id="KW-0520">NAD</keyword>
<dbReference type="GO" id="GO:0016491">
    <property type="term" value="F:oxidoreductase activity"/>
    <property type="evidence" value="ECO:0007669"/>
    <property type="project" value="UniProtKB-KW"/>
</dbReference>
<dbReference type="PANTHER" id="PTHR43580:SF3">
    <property type="entry name" value="6-PHOSPHOGLUCONATE DEHYDROGENASE FAMILY PROTEIN (AFU_ORTHOLOGUE AFUA_2G11600)"/>
    <property type="match status" value="1"/>
</dbReference>
<dbReference type="Proteomes" id="UP000756132">
    <property type="component" value="Chromosome 3"/>
</dbReference>
<accession>A0A9Q8LCE4</accession>
<feature type="domain" description="6-phosphogluconate dehydrogenase NADP-binding" evidence="5">
    <location>
        <begin position="7"/>
        <end position="159"/>
    </location>
</feature>
<dbReference type="Pfam" id="PF14833">
    <property type="entry name" value="NAD_binding_11"/>
    <property type="match status" value="1"/>
</dbReference>
<gene>
    <name evidence="7" type="ORF">CLAFUR5_07788</name>
</gene>
<dbReference type="OrthoDB" id="435038at2759"/>
<keyword evidence="2" id="KW-0560">Oxidoreductase</keyword>
<organism evidence="7 8">
    <name type="scientific">Passalora fulva</name>
    <name type="common">Tomato leaf mold</name>
    <name type="synonym">Cladosporium fulvum</name>
    <dbReference type="NCBI Taxonomy" id="5499"/>
    <lineage>
        <taxon>Eukaryota</taxon>
        <taxon>Fungi</taxon>
        <taxon>Dikarya</taxon>
        <taxon>Ascomycota</taxon>
        <taxon>Pezizomycotina</taxon>
        <taxon>Dothideomycetes</taxon>
        <taxon>Dothideomycetidae</taxon>
        <taxon>Mycosphaerellales</taxon>
        <taxon>Mycosphaerellaceae</taxon>
        <taxon>Fulvia</taxon>
    </lineage>
</organism>